<sequence length="465" mass="51212">MSPSRPLYVRALDHVLRRSFGHPLSVQLLALGSLGLLLGFLLLSLAPWLDGAAPPSYLRRLLPSLSVELDSFAVDHLVVFVAISPPVTWLLLVHVAYSQVASRVEVALLLLRVASCLTVSLALTVLLAEFLSRRAMLALVALAYGSLGLVYSWSVPLWKWYQEEARVKGLIGFLPASTRQLLLQTSLLEWLTDTSFSDKIAPFLPFLLPLTRAEQMRVMEQMPPESQIMMTKPGLLPLLPDSVQKMLLPAEDSDSDHEDAEDDEAAAAEQSLAVVEDAESVEKIRTEQKKLLTLTPSTTAGFDFHRPDVVGTIRTPPSREQVLNEIVTSRVWNGCKELVKIPSSTTLNRTAAMSSALLVMQLYASRNSRKVFLTFVQFVAASALSSVACCAIFLRFVQLLHLKWTSGRTVPLLRYARQYLFRNGSSGAPQISDHPANGGPVTLRTAASSVSVVVAALYVLRKMRR</sequence>
<feature type="transmembrane region" description="Helical" evidence="2">
    <location>
        <begin position="109"/>
        <end position="131"/>
    </location>
</feature>
<keyword evidence="2" id="KW-1133">Transmembrane helix</keyword>
<dbReference type="EMBL" id="BSXW01000917">
    <property type="protein sequence ID" value="GMF31586.1"/>
    <property type="molecule type" value="Genomic_DNA"/>
</dbReference>
<evidence type="ECO:0000313" key="3">
    <source>
        <dbReference type="EMBL" id="GMF31586.1"/>
    </source>
</evidence>
<dbReference type="OrthoDB" id="76271at2759"/>
<feature type="compositionally biased region" description="Acidic residues" evidence="1">
    <location>
        <begin position="251"/>
        <end position="266"/>
    </location>
</feature>
<name>A0A9W6UEA9_9STRA</name>
<accession>A0A9W6UEA9</accession>
<feature type="transmembrane region" description="Helical" evidence="2">
    <location>
        <begin position="441"/>
        <end position="460"/>
    </location>
</feature>
<dbReference type="Proteomes" id="UP001165083">
    <property type="component" value="Unassembled WGS sequence"/>
</dbReference>
<keyword evidence="4" id="KW-1185">Reference proteome</keyword>
<dbReference type="AlphaFoldDB" id="A0A9W6UEA9"/>
<gene>
    <name evidence="3" type="ORF">Plil01_001350600</name>
</gene>
<protein>
    <submittedName>
        <fullName evidence="3">Unnamed protein product</fullName>
    </submittedName>
</protein>
<evidence type="ECO:0000256" key="1">
    <source>
        <dbReference type="SAM" id="MobiDB-lite"/>
    </source>
</evidence>
<evidence type="ECO:0000256" key="2">
    <source>
        <dbReference type="SAM" id="Phobius"/>
    </source>
</evidence>
<feature type="transmembrane region" description="Helical" evidence="2">
    <location>
        <begin position="137"/>
        <end position="158"/>
    </location>
</feature>
<keyword evidence="2" id="KW-0472">Membrane</keyword>
<evidence type="ECO:0000313" key="4">
    <source>
        <dbReference type="Proteomes" id="UP001165083"/>
    </source>
</evidence>
<feature type="transmembrane region" description="Helical" evidence="2">
    <location>
        <begin position="76"/>
        <end position="97"/>
    </location>
</feature>
<organism evidence="3 4">
    <name type="scientific">Phytophthora lilii</name>
    <dbReference type="NCBI Taxonomy" id="2077276"/>
    <lineage>
        <taxon>Eukaryota</taxon>
        <taxon>Sar</taxon>
        <taxon>Stramenopiles</taxon>
        <taxon>Oomycota</taxon>
        <taxon>Peronosporomycetes</taxon>
        <taxon>Peronosporales</taxon>
        <taxon>Peronosporaceae</taxon>
        <taxon>Phytophthora</taxon>
    </lineage>
</organism>
<keyword evidence="2" id="KW-0812">Transmembrane</keyword>
<reference evidence="3" key="1">
    <citation type="submission" date="2023-04" db="EMBL/GenBank/DDBJ databases">
        <title>Phytophthora lilii NBRC 32176.</title>
        <authorList>
            <person name="Ichikawa N."/>
            <person name="Sato H."/>
            <person name="Tonouchi N."/>
        </authorList>
    </citation>
    <scope>NUCLEOTIDE SEQUENCE</scope>
    <source>
        <strain evidence="3">NBRC 32176</strain>
    </source>
</reference>
<comment type="caution">
    <text evidence="3">The sequence shown here is derived from an EMBL/GenBank/DDBJ whole genome shotgun (WGS) entry which is preliminary data.</text>
</comment>
<feature type="transmembrane region" description="Helical" evidence="2">
    <location>
        <begin position="371"/>
        <end position="394"/>
    </location>
</feature>
<feature type="region of interest" description="Disordered" evidence="1">
    <location>
        <begin position="251"/>
        <end position="272"/>
    </location>
</feature>
<proteinExistence type="predicted"/>